<dbReference type="EMBL" id="JH719395">
    <property type="protein sequence ID" value="EJC80395.1"/>
    <property type="molecule type" value="Genomic_DNA"/>
</dbReference>
<dbReference type="GO" id="GO:0003677">
    <property type="term" value="F:DNA binding"/>
    <property type="evidence" value="ECO:0007669"/>
    <property type="project" value="InterPro"/>
</dbReference>
<evidence type="ECO:0000259" key="5">
    <source>
        <dbReference type="Pfam" id="PF01555"/>
    </source>
</evidence>
<keyword evidence="1 6" id="KW-0489">Methyltransferase</keyword>
<comment type="catalytic activity">
    <reaction evidence="3">
        <text>a 2'-deoxyadenosine in DNA + S-adenosyl-L-methionine = an N(6)-methyl-2'-deoxyadenosine in DNA + S-adenosyl-L-homocysteine + H(+)</text>
        <dbReference type="Rhea" id="RHEA:15197"/>
        <dbReference type="Rhea" id="RHEA-COMP:12418"/>
        <dbReference type="Rhea" id="RHEA-COMP:12419"/>
        <dbReference type="ChEBI" id="CHEBI:15378"/>
        <dbReference type="ChEBI" id="CHEBI:57856"/>
        <dbReference type="ChEBI" id="CHEBI:59789"/>
        <dbReference type="ChEBI" id="CHEBI:90615"/>
        <dbReference type="ChEBI" id="CHEBI:90616"/>
        <dbReference type="EC" id="2.1.1.72"/>
    </reaction>
</comment>
<dbReference type="GO" id="GO:0009007">
    <property type="term" value="F:site-specific DNA-methyltransferase (adenine-specific) activity"/>
    <property type="evidence" value="ECO:0007669"/>
    <property type="project" value="UniProtKB-EC"/>
</dbReference>
<dbReference type="InterPro" id="IPR002941">
    <property type="entry name" value="DNA_methylase_N4/N6"/>
</dbReference>
<evidence type="ECO:0000313" key="6">
    <source>
        <dbReference type="EMBL" id="EJC80395.1"/>
    </source>
</evidence>
<dbReference type="Proteomes" id="UP000005732">
    <property type="component" value="Unassembled WGS sequence"/>
</dbReference>
<dbReference type="InterPro" id="IPR001091">
    <property type="entry name" value="RM_Methyltransferase"/>
</dbReference>
<protein>
    <recommendedName>
        <fullName evidence="4">Methyltransferase</fullName>
        <ecNumber evidence="4">2.1.1.-</ecNumber>
    </recommendedName>
</protein>
<dbReference type="GO" id="GO:0032259">
    <property type="term" value="P:methylation"/>
    <property type="evidence" value="ECO:0007669"/>
    <property type="project" value="UniProtKB-KW"/>
</dbReference>
<comment type="similarity">
    <text evidence="4">Belongs to the N(4)/N(6)-methyltransferase family.</text>
</comment>
<dbReference type="GO" id="GO:0008170">
    <property type="term" value="F:N-methyltransferase activity"/>
    <property type="evidence" value="ECO:0007669"/>
    <property type="project" value="InterPro"/>
</dbReference>
<proteinExistence type="inferred from homology"/>
<dbReference type="PRINTS" id="PR00508">
    <property type="entry name" value="S21N4MTFRASE"/>
</dbReference>
<sequence>MSIENFRSTQIGTSELICGDVVDSLESLEGRSYQLIVSSPPYNIGKVYERDSKRTLDEYSEWQFSVVKGLKGLLSDNGSICWQVGSFVRNNEYVPLDIIFYRIFAELGFKLRNRIIWRFNFGLNYDKRFSGRYETMLWFTKSDDYVFNLDPVRIPQLYPGKRHVQKKGAEKAGKPSGNPLGKNPSDYWEFSAERDFMANPVWDLPNVKASHPEKTSHPCQFPIELAERCVLAFTNPGDAVLDPFVGTGASLIAAKKHGRVATGIDRDGPFLAIAEERLEAFENGVLPMRPSGKAVQRPNPKDKVARVPFEWEAKVG</sequence>
<dbReference type="SUPFAM" id="SSF53335">
    <property type="entry name" value="S-adenosyl-L-methionine-dependent methyltransferases"/>
    <property type="match status" value="1"/>
</dbReference>
<feature type="domain" description="DNA methylase N-4/N-6" evidence="5">
    <location>
        <begin position="34"/>
        <end position="275"/>
    </location>
</feature>
<keyword evidence="2" id="KW-0808">Transferase</keyword>
<organism evidence="6 7">
    <name type="scientific">Rhizobium leguminosarum bv. trifolii WSM2297</name>
    <dbReference type="NCBI Taxonomy" id="754762"/>
    <lineage>
        <taxon>Bacteria</taxon>
        <taxon>Pseudomonadati</taxon>
        <taxon>Pseudomonadota</taxon>
        <taxon>Alphaproteobacteria</taxon>
        <taxon>Hyphomicrobiales</taxon>
        <taxon>Rhizobiaceae</taxon>
        <taxon>Rhizobium/Agrobacterium group</taxon>
        <taxon>Rhizobium</taxon>
    </lineage>
</organism>
<dbReference type="OrthoDB" id="9773571at2"/>
<dbReference type="Pfam" id="PF01555">
    <property type="entry name" value="N6_N4_Mtase"/>
    <property type="match status" value="1"/>
</dbReference>
<evidence type="ECO:0000256" key="2">
    <source>
        <dbReference type="ARBA" id="ARBA00022679"/>
    </source>
</evidence>
<name>J0CLH5_RHILT</name>
<dbReference type="AlphaFoldDB" id="J0CLH5"/>
<dbReference type="EC" id="2.1.1.-" evidence="4"/>
<dbReference type="RefSeq" id="WP_003581004.1">
    <property type="nucleotide sequence ID" value="NZ_JH719395.1"/>
</dbReference>
<reference evidence="6 7" key="1">
    <citation type="submission" date="2012-02" db="EMBL/GenBank/DDBJ databases">
        <title>Improved High-Quality Draft Sequence of Rhizobium leguminosarum bv. trifolii WSM2297.</title>
        <authorList>
            <consortium name="US DOE Joint Genome Institute"/>
            <person name="Lucas S."/>
            <person name="Han J."/>
            <person name="Lapidus A."/>
            <person name="Cheng J.-F."/>
            <person name="Goodwin L."/>
            <person name="Pitluck S."/>
            <person name="Peters L."/>
            <person name="Ovchinnikova G."/>
            <person name="Zhang X."/>
            <person name="Detter J.C."/>
            <person name="Han C."/>
            <person name="Tapia R."/>
            <person name="Land M."/>
            <person name="Hauser L."/>
            <person name="Kyrpides N."/>
            <person name="Ivanova N."/>
            <person name="Pagani I."/>
            <person name="Brau L."/>
            <person name="Yates R."/>
            <person name="O'Hara G."/>
            <person name="Rui T."/>
            <person name="Howieson J."/>
            <person name="Reeve W."/>
            <person name="Woyke T."/>
        </authorList>
    </citation>
    <scope>NUCLEOTIDE SEQUENCE [LARGE SCALE GENOMIC DNA]</scope>
    <source>
        <strain evidence="6 7">WSM2297</strain>
    </source>
</reference>
<evidence type="ECO:0000256" key="1">
    <source>
        <dbReference type="ARBA" id="ARBA00022603"/>
    </source>
</evidence>
<evidence type="ECO:0000256" key="3">
    <source>
        <dbReference type="ARBA" id="ARBA00047942"/>
    </source>
</evidence>
<evidence type="ECO:0000313" key="7">
    <source>
        <dbReference type="Proteomes" id="UP000005732"/>
    </source>
</evidence>
<evidence type="ECO:0000256" key="4">
    <source>
        <dbReference type="RuleBase" id="RU362026"/>
    </source>
</evidence>
<dbReference type="Gene3D" id="3.40.50.150">
    <property type="entry name" value="Vaccinia Virus protein VP39"/>
    <property type="match status" value="1"/>
</dbReference>
<accession>J0CLH5</accession>
<dbReference type="HOGENOM" id="CLU_024927_2_1_5"/>
<gene>
    <name evidence="6" type="ORF">Rleg4DRAFT_2021</name>
</gene>
<dbReference type="InterPro" id="IPR029063">
    <property type="entry name" value="SAM-dependent_MTases_sf"/>
</dbReference>